<keyword evidence="3" id="KW-1185">Reference proteome</keyword>
<protein>
    <submittedName>
        <fullName evidence="2">Uncharacterized protein</fullName>
    </submittedName>
</protein>
<sequence length="236" mass="26207">MATTLPSFVELMASLGLENSPGLPALHKDAVPANVGRRVQHSRSSSASSSSSLSSLSSTLSPHRPLVCLEGSSATERENSPSERDWDTDRRRVRVPRFTPYAPCISHMRKRSTPTFIKEELEEMPIRPLSTSPYLTSTVPRRASHNALRHSCTRPRQLVLSQSDLTANTPISTFVRRKTPQGSPTSPSFSHRIRKRSHSPVQPVSIPTLPHVFPPPETWKYASSDTEDEDMHDALP</sequence>
<gene>
    <name evidence="2" type="ORF">DAEQUDRAFT_762879</name>
</gene>
<dbReference type="EMBL" id="KV429040">
    <property type="protein sequence ID" value="KZT72596.1"/>
    <property type="molecule type" value="Genomic_DNA"/>
</dbReference>
<feature type="compositionally biased region" description="Polar residues" evidence="1">
    <location>
        <begin position="180"/>
        <end position="189"/>
    </location>
</feature>
<dbReference type="AlphaFoldDB" id="A0A165SWM0"/>
<dbReference type="OrthoDB" id="3233824at2759"/>
<feature type="compositionally biased region" description="Acidic residues" evidence="1">
    <location>
        <begin position="225"/>
        <end position="236"/>
    </location>
</feature>
<feature type="region of interest" description="Disordered" evidence="1">
    <location>
        <begin position="33"/>
        <end position="91"/>
    </location>
</feature>
<feature type="compositionally biased region" description="Basic and acidic residues" evidence="1">
    <location>
        <begin position="75"/>
        <end position="90"/>
    </location>
</feature>
<evidence type="ECO:0000256" key="1">
    <source>
        <dbReference type="SAM" id="MobiDB-lite"/>
    </source>
</evidence>
<evidence type="ECO:0000313" key="3">
    <source>
        <dbReference type="Proteomes" id="UP000076727"/>
    </source>
</evidence>
<name>A0A165SWM0_9APHY</name>
<feature type="region of interest" description="Disordered" evidence="1">
    <location>
        <begin position="175"/>
        <end position="236"/>
    </location>
</feature>
<evidence type="ECO:0000313" key="2">
    <source>
        <dbReference type="EMBL" id="KZT72596.1"/>
    </source>
</evidence>
<accession>A0A165SWM0</accession>
<proteinExistence type="predicted"/>
<dbReference type="STRING" id="1314783.A0A165SWM0"/>
<reference evidence="2 3" key="1">
    <citation type="journal article" date="2016" name="Mol. Biol. Evol.">
        <title>Comparative Genomics of Early-Diverging Mushroom-Forming Fungi Provides Insights into the Origins of Lignocellulose Decay Capabilities.</title>
        <authorList>
            <person name="Nagy L.G."/>
            <person name="Riley R."/>
            <person name="Tritt A."/>
            <person name="Adam C."/>
            <person name="Daum C."/>
            <person name="Floudas D."/>
            <person name="Sun H."/>
            <person name="Yadav J.S."/>
            <person name="Pangilinan J."/>
            <person name="Larsson K.H."/>
            <person name="Matsuura K."/>
            <person name="Barry K."/>
            <person name="Labutti K."/>
            <person name="Kuo R."/>
            <person name="Ohm R.A."/>
            <person name="Bhattacharya S.S."/>
            <person name="Shirouzu T."/>
            <person name="Yoshinaga Y."/>
            <person name="Martin F.M."/>
            <person name="Grigoriev I.V."/>
            <person name="Hibbett D.S."/>
        </authorList>
    </citation>
    <scope>NUCLEOTIDE SEQUENCE [LARGE SCALE GENOMIC DNA]</scope>
    <source>
        <strain evidence="2 3">L-15889</strain>
    </source>
</reference>
<feature type="compositionally biased region" description="Low complexity" evidence="1">
    <location>
        <begin position="42"/>
        <end position="61"/>
    </location>
</feature>
<dbReference type="Proteomes" id="UP000076727">
    <property type="component" value="Unassembled WGS sequence"/>
</dbReference>
<organism evidence="2 3">
    <name type="scientific">Daedalea quercina L-15889</name>
    <dbReference type="NCBI Taxonomy" id="1314783"/>
    <lineage>
        <taxon>Eukaryota</taxon>
        <taxon>Fungi</taxon>
        <taxon>Dikarya</taxon>
        <taxon>Basidiomycota</taxon>
        <taxon>Agaricomycotina</taxon>
        <taxon>Agaricomycetes</taxon>
        <taxon>Polyporales</taxon>
        <taxon>Fomitopsis</taxon>
    </lineage>
</organism>